<proteinExistence type="predicted"/>
<feature type="compositionally biased region" description="Basic residues" evidence="1">
    <location>
        <begin position="52"/>
        <end position="63"/>
    </location>
</feature>
<evidence type="ECO:0000256" key="1">
    <source>
        <dbReference type="SAM" id="MobiDB-lite"/>
    </source>
</evidence>
<dbReference type="AlphaFoldDB" id="Q6IJ67"/>
<dbReference type="EMBL" id="BK002849">
    <property type="protein sequence ID" value="DAA04354.1"/>
    <property type="molecule type" value="Genomic_DNA"/>
</dbReference>
<name>Q6IJ67_DROME</name>
<gene>
    <name evidence="2" type="ORF">HDC15791</name>
</gene>
<reference evidence="2" key="1">
    <citation type="journal article" date="2003" name="Genome Biol.">
        <title>An integrated gene annotation and transcriptional profiling approach towards the full gene content of the Drosophila genome.</title>
        <authorList>
            <person name="Hild M."/>
            <person name="Beckmann B."/>
            <person name="Haas S.A."/>
            <person name="Koch B."/>
            <person name="Solovyev V."/>
            <person name="Busold C."/>
            <person name="Fellenberg K."/>
            <person name="Boutros M."/>
            <person name="Vingron M."/>
            <person name="Sauer F."/>
            <person name="Hoheisel J.D."/>
            <person name="Paro R."/>
        </authorList>
    </citation>
    <scope>NUCLEOTIDE SEQUENCE</scope>
</reference>
<accession>Q6IJ67</accession>
<organism evidence="2">
    <name type="scientific">Drosophila melanogaster</name>
    <name type="common">Fruit fly</name>
    <dbReference type="NCBI Taxonomy" id="7227"/>
    <lineage>
        <taxon>Eukaryota</taxon>
        <taxon>Metazoa</taxon>
        <taxon>Ecdysozoa</taxon>
        <taxon>Arthropoda</taxon>
        <taxon>Hexapoda</taxon>
        <taxon>Insecta</taxon>
        <taxon>Pterygota</taxon>
        <taxon>Neoptera</taxon>
        <taxon>Endopterygota</taxon>
        <taxon>Diptera</taxon>
        <taxon>Brachycera</taxon>
        <taxon>Muscomorpha</taxon>
        <taxon>Ephydroidea</taxon>
        <taxon>Drosophilidae</taxon>
        <taxon>Drosophila</taxon>
        <taxon>Sophophora</taxon>
    </lineage>
</organism>
<feature type="region of interest" description="Disordered" evidence="1">
    <location>
        <begin position="41"/>
        <end position="63"/>
    </location>
</feature>
<protein>
    <submittedName>
        <fullName evidence="2">HDC15791</fullName>
    </submittedName>
</protein>
<sequence length="183" mass="20739">MANLQRPGIVAPSMTYVFVPHANEPKFAKIQSWFSRLARTKTKTSSIARHSGPNRKPNRSRNRRRWCQCLGPEAQKEPLAGSWPISCWHAYASLEKLIPDVQKYTQYTTTNRWHNKCLPPSRNILLELLTTGPLTTNYRPLSLRSMHLFDSVSVAKAMINGPTIKVNNCLPLDNLRASTGLID</sequence>
<evidence type="ECO:0000313" key="2">
    <source>
        <dbReference type="EMBL" id="DAA04354.1"/>
    </source>
</evidence>